<evidence type="ECO:0000313" key="3">
    <source>
        <dbReference type="Proteomes" id="UP000216189"/>
    </source>
</evidence>
<dbReference type="EMBL" id="NPJF01000030">
    <property type="protein sequence ID" value="OYP55202.1"/>
    <property type="molecule type" value="Genomic_DNA"/>
</dbReference>
<keyword evidence="1" id="KW-0732">Signal</keyword>
<dbReference type="Proteomes" id="UP000216189">
    <property type="component" value="Unassembled WGS sequence"/>
</dbReference>
<evidence type="ECO:0000313" key="2">
    <source>
        <dbReference type="EMBL" id="OYP55202.1"/>
    </source>
</evidence>
<feature type="signal peptide" evidence="1">
    <location>
        <begin position="1"/>
        <end position="19"/>
    </location>
</feature>
<reference evidence="2 3" key="1">
    <citation type="submission" date="2017-08" db="EMBL/GenBank/DDBJ databases">
        <title>Comparative genomics of non-oral Prevotella species.</title>
        <authorList>
            <person name="Accetto T."/>
            <person name="Nograsek B."/>
            <person name="Avgustin G."/>
        </authorList>
    </citation>
    <scope>NUCLEOTIDE SEQUENCE [LARGE SCALE GENOMIC DNA]</scope>
    <source>
        <strain evidence="2 3">TC1-1</strain>
    </source>
</reference>
<protein>
    <recommendedName>
        <fullName evidence="4">Fimbrillin family protein</fullName>
    </recommendedName>
</protein>
<proteinExistence type="predicted"/>
<dbReference type="InterPro" id="IPR025049">
    <property type="entry name" value="Mfa-like_1"/>
</dbReference>
<sequence length="680" mass="73911">MKKLNYLMFAAATAMFATSCSTDSLEALIPDSEKTAIEFGGSSAQVTRAGLSKASETNVVMQIKSQKKGSTGDNDVRVTRTMATASADNTYDDTSLSTLSFLSAYQRYWDDAYGRDAELSVYAIAVPGKTTNSMAAETKLTASTSTWSSEELSHNVDWTVSTAQTNTTLADEDLIFSNNISGDNKMKFTLTDSNDEDGAGKFDSGNLNFTHALSRITINLKRGAGFSGENTFQFATGTNVSLNAMPVGGTLDLASGEWTTASTATVTSMYEASAITGSAANEYTDYKLMAQVLPGKIYTDGDVNKELSFTIDGNQYTISSDMMFDALNVADVKASVTKLTDTNITLEKGLNYTFNITVNKTGVNVTASIQDWTPITAENLDLTNDNIKVSVYDTENSHISNFELYRSVVDNEGNSDGTYAPRGNATWYYQDNQTYYNFRSTSNVKSLNSEKKSFAMTAGSTDYQWGAPLKADAITAGKTPKYDTENGYNDLIYGQIGATSSTINMTQFHMMSKVTVKLTSEPKDDKDDNQKVDLTGSKVYITRINKDGEVLMATGKITSSNLQADLEMTPATNTTSYIYNMSVVPQTLVRGTSDADYIGIRIETASGKSIYYYEKLSDVKASDATTSQNNTKGESISYWYPGHHYTYVFNILKTGVNGVTASLVDWTTVTGATQNISLED</sequence>
<accession>A0ABX4EHX6</accession>
<feature type="chain" id="PRO_5047190880" description="Fimbrillin family protein" evidence="1">
    <location>
        <begin position="20"/>
        <end position="680"/>
    </location>
</feature>
<dbReference type="Gene3D" id="2.60.40.2630">
    <property type="match status" value="2"/>
</dbReference>
<dbReference type="CDD" id="cd13121">
    <property type="entry name" value="BF2867_like_C"/>
    <property type="match status" value="1"/>
</dbReference>
<evidence type="ECO:0008006" key="4">
    <source>
        <dbReference type="Google" id="ProtNLM"/>
    </source>
</evidence>
<dbReference type="Pfam" id="PF13149">
    <property type="entry name" value="Mfa_like_1"/>
    <property type="match status" value="2"/>
</dbReference>
<evidence type="ECO:0000256" key="1">
    <source>
        <dbReference type="SAM" id="SignalP"/>
    </source>
</evidence>
<comment type="caution">
    <text evidence="2">The sequence shown here is derived from an EMBL/GenBank/DDBJ whole genome shotgun (WGS) entry which is preliminary data.</text>
</comment>
<name>A0ABX4EHX6_SEGBR</name>
<organism evidence="2 3">
    <name type="scientific">Segatella bryantii</name>
    <name type="common">Prevotella bryantii</name>
    <dbReference type="NCBI Taxonomy" id="77095"/>
    <lineage>
        <taxon>Bacteria</taxon>
        <taxon>Pseudomonadati</taxon>
        <taxon>Bacteroidota</taxon>
        <taxon>Bacteroidia</taxon>
        <taxon>Bacteroidales</taxon>
        <taxon>Prevotellaceae</taxon>
        <taxon>Segatella</taxon>
    </lineage>
</organism>
<dbReference type="RefSeq" id="WP_094448414.1">
    <property type="nucleotide sequence ID" value="NZ_CP091797.1"/>
</dbReference>
<gene>
    <name evidence="2" type="ORF">CIK91_06700</name>
</gene>
<keyword evidence="3" id="KW-1185">Reference proteome</keyword>
<dbReference type="PROSITE" id="PS51257">
    <property type="entry name" value="PROKAR_LIPOPROTEIN"/>
    <property type="match status" value="1"/>
</dbReference>
<dbReference type="GeneID" id="72478809"/>